<dbReference type="Proteomes" id="UP001589748">
    <property type="component" value="Unassembled WGS sequence"/>
</dbReference>
<comment type="caution">
    <text evidence="5">The sequence shown here is derived from an EMBL/GenBank/DDBJ whole genome shotgun (WGS) entry which is preliminary data.</text>
</comment>
<organism evidence="5 6">
    <name type="scientific">Kineococcus gynurae</name>
    <dbReference type="NCBI Taxonomy" id="452979"/>
    <lineage>
        <taxon>Bacteria</taxon>
        <taxon>Bacillati</taxon>
        <taxon>Actinomycetota</taxon>
        <taxon>Actinomycetes</taxon>
        <taxon>Kineosporiales</taxon>
        <taxon>Kineosporiaceae</taxon>
        <taxon>Kineococcus</taxon>
    </lineage>
</organism>
<dbReference type="InterPro" id="IPR018062">
    <property type="entry name" value="HTH_AraC-typ_CS"/>
</dbReference>
<dbReference type="Gene3D" id="3.40.50.880">
    <property type="match status" value="1"/>
</dbReference>
<name>A0ABV5LN54_9ACTN</name>
<gene>
    <name evidence="5" type="ORF">ACFFVI_00755</name>
</gene>
<keyword evidence="1" id="KW-0805">Transcription regulation</keyword>
<dbReference type="InterPro" id="IPR018060">
    <property type="entry name" value="HTH_AraC"/>
</dbReference>
<dbReference type="SUPFAM" id="SSF52317">
    <property type="entry name" value="Class I glutamine amidotransferase-like"/>
    <property type="match status" value="1"/>
</dbReference>
<protein>
    <submittedName>
        <fullName evidence="5">GlxA family transcriptional regulator</fullName>
    </submittedName>
</protein>
<dbReference type="SMART" id="SM00342">
    <property type="entry name" value="HTH_ARAC"/>
    <property type="match status" value="1"/>
</dbReference>
<dbReference type="Gene3D" id="1.10.10.60">
    <property type="entry name" value="Homeodomain-like"/>
    <property type="match status" value="1"/>
</dbReference>
<feature type="domain" description="HTH araC/xylS-type" evidence="4">
    <location>
        <begin position="220"/>
        <end position="318"/>
    </location>
</feature>
<dbReference type="PROSITE" id="PS01124">
    <property type="entry name" value="HTH_ARAC_FAMILY_2"/>
    <property type="match status" value="1"/>
</dbReference>
<keyword evidence="3" id="KW-0804">Transcription</keyword>
<dbReference type="RefSeq" id="WP_380136244.1">
    <property type="nucleotide sequence ID" value="NZ_JBHLUI010000006.1"/>
</dbReference>
<evidence type="ECO:0000313" key="5">
    <source>
        <dbReference type="EMBL" id="MFB9375487.1"/>
    </source>
</evidence>
<evidence type="ECO:0000256" key="1">
    <source>
        <dbReference type="ARBA" id="ARBA00023015"/>
    </source>
</evidence>
<dbReference type="Pfam" id="PF12833">
    <property type="entry name" value="HTH_18"/>
    <property type="match status" value="1"/>
</dbReference>
<dbReference type="PANTHER" id="PTHR43130">
    <property type="entry name" value="ARAC-FAMILY TRANSCRIPTIONAL REGULATOR"/>
    <property type="match status" value="1"/>
</dbReference>
<dbReference type="InterPro" id="IPR002818">
    <property type="entry name" value="DJ-1/PfpI"/>
</dbReference>
<keyword evidence="6" id="KW-1185">Reference proteome</keyword>
<dbReference type="EMBL" id="JBHMDM010000001">
    <property type="protein sequence ID" value="MFB9375487.1"/>
    <property type="molecule type" value="Genomic_DNA"/>
</dbReference>
<sequence>MARNEHRLRDVAVVAPPGFSAFELSIACEVFGIDRTDDGVPAFDFAVTTVTPGPVDCAQGFQLSTVHGLDRLDTADLVIVVPSLLNRGPGGSGLGERLWATLERGGRVMSLCSGAFTLAHAGVLDGRRATTHFRYADDLARQFPAVEVVPDVLYVEDGPVLTSAGTAAGIDLCLHLVRQAYGAAVTNRIARRMVVPPHRDGGQAQFVEAPVRACAEESLQAALDWARGQLDTTIDVTSWARSATMSPRTFARRFRAETGMTPHRWLLEQRVQLARELLEEGDESIDEVARRCGFGSAATLRQHFLRLVRTTPTAYRRTFRGAA</sequence>
<dbReference type="PROSITE" id="PS00041">
    <property type="entry name" value="HTH_ARAC_FAMILY_1"/>
    <property type="match status" value="1"/>
</dbReference>
<dbReference type="SUPFAM" id="SSF46689">
    <property type="entry name" value="Homeodomain-like"/>
    <property type="match status" value="2"/>
</dbReference>
<reference evidence="5 6" key="1">
    <citation type="submission" date="2024-09" db="EMBL/GenBank/DDBJ databases">
        <authorList>
            <person name="Sun Q."/>
            <person name="Mori K."/>
        </authorList>
    </citation>
    <scope>NUCLEOTIDE SEQUENCE [LARGE SCALE GENOMIC DNA]</scope>
    <source>
        <strain evidence="5 6">TISTR 1856</strain>
    </source>
</reference>
<evidence type="ECO:0000259" key="4">
    <source>
        <dbReference type="PROSITE" id="PS01124"/>
    </source>
</evidence>
<dbReference type="Pfam" id="PF01965">
    <property type="entry name" value="DJ-1_PfpI"/>
    <property type="match status" value="1"/>
</dbReference>
<accession>A0ABV5LN54</accession>
<dbReference type="InterPro" id="IPR029062">
    <property type="entry name" value="Class_I_gatase-like"/>
</dbReference>
<proteinExistence type="predicted"/>
<dbReference type="CDD" id="cd03137">
    <property type="entry name" value="GATase1_AraC_1"/>
    <property type="match status" value="1"/>
</dbReference>
<keyword evidence="2" id="KW-0238">DNA-binding</keyword>
<evidence type="ECO:0000256" key="3">
    <source>
        <dbReference type="ARBA" id="ARBA00023163"/>
    </source>
</evidence>
<dbReference type="InterPro" id="IPR009057">
    <property type="entry name" value="Homeodomain-like_sf"/>
</dbReference>
<evidence type="ECO:0000313" key="6">
    <source>
        <dbReference type="Proteomes" id="UP001589748"/>
    </source>
</evidence>
<evidence type="ECO:0000256" key="2">
    <source>
        <dbReference type="ARBA" id="ARBA00023125"/>
    </source>
</evidence>
<dbReference type="PANTHER" id="PTHR43130:SF3">
    <property type="entry name" value="HTH-TYPE TRANSCRIPTIONAL REGULATOR RV1931C"/>
    <property type="match status" value="1"/>
</dbReference>
<dbReference type="InterPro" id="IPR052158">
    <property type="entry name" value="INH-QAR"/>
</dbReference>